<dbReference type="Proteomes" id="UP000321058">
    <property type="component" value="Unassembled WGS sequence"/>
</dbReference>
<comment type="caution">
    <text evidence="1">The sequence shown here is derived from an EMBL/GenBank/DDBJ whole genome shotgun (WGS) entry which is preliminary data.</text>
</comment>
<organism evidence="1 2">
    <name type="scientific">Reyranella soli</name>
    <dbReference type="NCBI Taxonomy" id="1230389"/>
    <lineage>
        <taxon>Bacteria</taxon>
        <taxon>Pseudomonadati</taxon>
        <taxon>Pseudomonadota</taxon>
        <taxon>Alphaproteobacteria</taxon>
        <taxon>Hyphomicrobiales</taxon>
        <taxon>Reyranellaceae</taxon>
        <taxon>Reyranella</taxon>
    </lineage>
</organism>
<accession>A0A512NPD9</accession>
<dbReference type="OrthoDB" id="5453446at2"/>
<evidence type="ECO:0000313" key="1">
    <source>
        <dbReference type="EMBL" id="GEP60814.1"/>
    </source>
</evidence>
<dbReference type="Pfam" id="PF13148">
    <property type="entry name" value="DUF3987"/>
    <property type="match status" value="2"/>
</dbReference>
<dbReference type="AlphaFoldDB" id="A0A512NPD9"/>
<dbReference type="RefSeq" id="WP_147156145.1">
    <property type="nucleotide sequence ID" value="NZ_BKAJ01000184.1"/>
</dbReference>
<protein>
    <recommendedName>
        <fullName evidence="3">DUF3987 domain-containing protein</fullName>
    </recommendedName>
</protein>
<name>A0A512NPD9_9HYPH</name>
<gene>
    <name evidence="1" type="ORF">RSO01_79800</name>
</gene>
<evidence type="ECO:0000313" key="2">
    <source>
        <dbReference type="Proteomes" id="UP000321058"/>
    </source>
</evidence>
<keyword evidence="2" id="KW-1185">Reference proteome</keyword>
<evidence type="ECO:0008006" key="3">
    <source>
        <dbReference type="Google" id="ProtNLM"/>
    </source>
</evidence>
<reference evidence="1 2" key="1">
    <citation type="submission" date="2019-07" db="EMBL/GenBank/DDBJ databases">
        <title>Whole genome shotgun sequence of Reyranella soli NBRC 108950.</title>
        <authorList>
            <person name="Hosoyama A."/>
            <person name="Uohara A."/>
            <person name="Ohji S."/>
            <person name="Ichikawa N."/>
        </authorList>
    </citation>
    <scope>NUCLEOTIDE SEQUENCE [LARGE SCALE GENOMIC DNA]</scope>
    <source>
        <strain evidence="1 2">NBRC 108950</strain>
    </source>
</reference>
<dbReference type="InterPro" id="IPR025048">
    <property type="entry name" value="DUF3987"/>
</dbReference>
<proteinExistence type="predicted"/>
<sequence length="441" mass="47411">MAQIDFHSKPSEAVARLFPGKPVTDPETQPGWPRLEAALFGETHAAVPGFPLEALPAPWRTWIGDTATSVNVPIDYVAQAVLAAVAGVCGAGVWVRVSPVWSSPLSLWLAVVGAPSSGKSPALASVRRLLRILEGADDPDARIVAGGSLEAVLDATRTNQRGVILWRDEPEGCFAPLPGGGGVRELDPYPVAILGALEPDRLPSTLQRTLHRGEATVAARFLYAVPAPPPFQPLAGRKPARDDDALALLRTIRGKAGTMADPLYVHVDDDGLAALDRFLGNLHADLCQAEGLLAAWLGKGRGVVPKLASVLHLLDWSARQMADPSAVLGDLGRDAIERAIAMWSGYYRVHAKAFFDRTAPSDLEARVRSVVRWLRSCGLDQVSREDVRRTALGQAVNACEADRVLARLTEAGVLRPIALQQPAQRGRPERRWEVNPALREA</sequence>
<dbReference type="EMBL" id="BKAJ01000184">
    <property type="protein sequence ID" value="GEP60814.1"/>
    <property type="molecule type" value="Genomic_DNA"/>
</dbReference>